<evidence type="ECO:0000313" key="14">
    <source>
        <dbReference type="EMBL" id="QIB70210.1"/>
    </source>
</evidence>
<dbReference type="InterPro" id="IPR012340">
    <property type="entry name" value="NA-bd_OB-fold"/>
</dbReference>
<evidence type="ECO:0000256" key="9">
    <source>
        <dbReference type="ARBA" id="ARBA00023204"/>
    </source>
</evidence>
<dbReference type="GO" id="GO:0006281">
    <property type="term" value="P:DNA repair"/>
    <property type="evidence" value="ECO:0007669"/>
    <property type="project" value="UniProtKB-KW"/>
</dbReference>
<dbReference type="Gene3D" id="1.10.150.20">
    <property type="entry name" value="5' to 3' exonuclease, C-terminal subdomain"/>
    <property type="match status" value="2"/>
</dbReference>
<feature type="domain" description="BRCT" evidence="13">
    <location>
        <begin position="596"/>
        <end position="669"/>
    </location>
</feature>
<evidence type="ECO:0000256" key="5">
    <source>
        <dbReference type="ARBA" id="ARBA00022763"/>
    </source>
</evidence>
<dbReference type="Pfam" id="PF01653">
    <property type="entry name" value="DNA_ligase_aden"/>
    <property type="match status" value="1"/>
</dbReference>
<keyword evidence="2 12" id="KW-0436">Ligase</keyword>
<comment type="cofactor">
    <cofactor evidence="12">
        <name>Mg(2+)</name>
        <dbReference type="ChEBI" id="CHEBI:18420"/>
    </cofactor>
    <cofactor evidence="12">
        <name>Mn(2+)</name>
        <dbReference type="ChEBI" id="CHEBI:29035"/>
    </cofactor>
</comment>
<evidence type="ECO:0000256" key="1">
    <source>
        <dbReference type="ARBA" id="ARBA00004067"/>
    </source>
</evidence>
<accession>A0A858BZ66</accession>
<dbReference type="InterPro" id="IPR036420">
    <property type="entry name" value="BRCT_dom_sf"/>
</dbReference>
<feature type="binding site" evidence="12">
    <location>
        <position position="430"/>
    </location>
    <ligand>
        <name>Zn(2+)</name>
        <dbReference type="ChEBI" id="CHEBI:29105"/>
    </ligand>
</feature>
<evidence type="ECO:0000256" key="7">
    <source>
        <dbReference type="ARBA" id="ARBA00022842"/>
    </source>
</evidence>
<dbReference type="Gene3D" id="2.40.50.140">
    <property type="entry name" value="Nucleic acid-binding proteins"/>
    <property type="match status" value="1"/>
</dbReference>
<dbReference type="Gene3D" id="3.40.50.10190">
    <property type="entry name" value="BRCT domain"/>
    <property type="match status" value="1"/>
</dbReference>
<protein>
    <recommendedName>
        <fullName evidence="12">DNA ligase</fullName>
        <ecNumber evidence="12">6.5.1.2</ecNumber>
    </recommendedName>
    <alternativeName>
        <fullName evidence="12">Polydeoxyribonucleotide synthase [NAD(+)]</fullName>
    </alternativeName>
</protein>
<dbReference type="KEGG" id="abut:Ami103574_13320"/>
<dbReference type="InterPro" id="IPR010994">
    <property type="entry name" value="RuvA_2-like"/>
</dbReference>
<keyword evidence="15" id="KW-1185">Reference proteome</keyword>
<dbReference type="GO" id="GO:0003911">
    <property type="term" value="F:DNA ligase (NAD+) activity"/>
    <property type="evidence" value="ECO:0007669"/>
    <property type="project" value="UniProtKB-UniRule"/>
</dbReference>
<dbReference type="Proteomes" id="UP000466848">
    <property type="component" value="Chromosome"/>
</dbReference>
<feature type="binding site" evidence="12">
    <location>
        <position position="321"/>
    </location>
    <ligand>
        <name>NAD(+)</name>
        <dbReference type="ChEBI" id="CHEBI:57540"/>
    </ligand>
</feature>
<dbReference type="EC" id="6.5.1.2" evidence="12"/>
<dbReference type="SMART" id="SM00278">
    <property type="entry name" value="HhH1"/>
    <property type="match status" value="3"/>
</dbReference>
<keyword evidence="3 12" id="KW-0235">DNA replication</keyword>
<comment type="similarity">
    <text evidence="12">Belongs to the NAD-dependent DNA ligase family. LigA subfamily.</text>
</comment>
<dbReference type="SUPFAM" id="SSF50249">
    <property type="entry name" value="Nucleic acid-binding proteins"/>
    <property type="match status" value="1"/>
</dbReference>
<evidence type="ECO:0000256" key="3">
    <source>
        <dbReference type="ARBA" id="ARBA00022705"/>
    </source>
</evidence>
<evidence type="ECO:0000256" key="10">
    <source>
        <dbReference type="ARBA" id="ARBA00023211"/>
    </source>
</evidence>
<comment type="catalytic activity">
    <reaction evidence="11 12">
        <text>NAD(+) + (deoxyribonucleotide)n-3'-hydroxyl + 5'-phospho-(deoxyribonucleotide)m = (deoxyribonucleotide)n+m + AMP + beta-nicotinamide D-nucleotide.</text>
        <dbReference type="EC" id="6.5.1.2"/>
    </reaction>
</comment>
<dbReference type="SMART" id="SM00292">
    <property type="entry name" value="BRCT"/>
    <property type="match status" value="1"/>
</dbReference>
<comment type="caution">
    <text evidence="12">Lacks conserved residue(s) required for the propagation of feature annotation.</text>
</comment>
<comment type="function">
    <text evidence="1 12">DNA ligase that catalyzes the formation of phosphodiester linkages between 5'-phosphoryl and 3'-hydroxyl groups in double-stranded DNA using NAD as a coenzyme and as the energy source for the reaction. It is essential for DNA replication and repair of damaged DNA.</text>
</comment>
<dbReference type="GO" id="GO:0003677">
    <property type="term" value="F:DNA binding"/>
    <property type="evidence" value="ECO:0007669"/>
    <property type="project" value="InterPro"/>
</dbReference>
<dbReference type="Pfam" id="PF03120">
    <property type="entry name" value="OB_DNA_ligase"/>
    <property type="match status" value="1"/>
</dbReference>
<dbReference type="SMART" id="SM00532">
    <property type="entry name" value="LIGANc"/>
    <property type="match status" value="1"/>
</dbReference>
<dbReference type="SUPFAM" id="SSF52113">
    <property type="entry name" value="BRCT domain"/>
    <property type="match status" value="1"/>
</dbReference>
<keyword evidence="8 12" id="KW-0520">NAD</keyword>
<evidence type="ECO:0000313" key="15">
    <source>
        <dbReference type="Proteomes" id="UP000466848"/>
    </source>
</evidence>
<dbReference type="GO" id="GO:0046872">
    <property type="term" value="F:metal ion binding"/>
    <property type="evidence" value="ECO:0007669"/>
    <property type="project" value="UniProtKB-KW"/>
</dbReference>
<keyword evidence="4 12" id="KW-0479">Metal-binding</keyword>
<dbReference type="HAMAP" id="MF_01588">
    <property type="entry name" value="DNA_ligase_A"/>
    <property type="match status" value="1"/>
</dbReference>
<dbReference type="NCBIfam" id="TIGR00575">
    <property type="entry name" value="dnlj"/>
    <property type="match status" value="1"/>
</dbReference>
<dbReference type="InterPro" id="IPR013840">
    <property type="entry name" value="DNAligase_N"/>
</dbReference>
<dbReference type="NCBIfam" id="NF005932">
    <property type="entry name" value="PRK07956.1"/>
    <property type="match status" value="1"/>
</dbReference>
<evidence type="ECO:0000256" key="12">
    <source>
        <dbReference type="HAMAP-Rule" id="MF_01588"/>
    </source>
</evidence>
<dbReference type="PIRSF" id="PIRSF001604">
    <property type="entry name" value="LigA"/>
    <property type="match status" value="1"/>
</dbReference>
<evidence type="ECO:0000256" key="2">
    <source>
        <dbReference type="ARBA" id="ARBA00022598"/>
    </source>
</evidence>
<reference evidence="14 15" key="1">
    <citation type="submission" date="2020-02" db="EMBL/GenBank/DDBJ databases">
        <authorList>
            <person name="Kim Y.B."/>
            <person name="Roh S.W."/>
        </authorList>
    </citation>
    <scope>NUCLEOTIDE SEQUENCE [LARGE SCALE GENOMIC DNA]</scope>
    <source>
        <strain evidence="14 15">DSM 103574</strain>
    </source>
</reference>
<feature type="binding site" evidence="12">
    <location>
        <position position="435"/>
    </location>
    <ligand>
        <name>Zn(2+)</name>
        <dbReference type="ChEBI" id="CHEBI:29105"/>
    </ligand>
</feature>
<evidence type="ECO:0000256" key="11">
    <source>
        <dbReference type="ARBA" id="ARBA00034005"/>
    </source>
</evidence>
<dbReference type="EMBL" id="CP048649">
    <property type="protein sequence ID" value="QIB70210.1"/>
    <property type="molecule type" value="Genomic_DNA"/>
</dbReference>
<sequence length="688" mass="76565">MNQPEHQETNRLTHQEVQKLQEMKERIDLLNQAAKAYYQESREIMPNIEYDRLYDELAALEAETGVVLSSSPTVKVGYEVLSDLPKEAHEFRMLSLDKTKEVDTLSAFLGDKAGVLSWKLDGLTIVLTYEGGRLAKAVTRGNGEIGEVITNNARVFANLPLEIPFKGKLVLRGEAVITYSEFEKINSQISEVQAKYKNPRNLCSGSVRQLNNQITKERNVQFFAFALVQASGAGTAAAAGKVLRTNSRNDQLDWLADQGFQVVAHRMTDGKTISEDVEWFASQMETNDFPSDGLVLLIDDIQYGESLGNTSKFPRDSLAFKWRDERKETILQEIEWSASRTGLINPVAIFEPVELEGTTVSRASVHNISILRQLELGIGDAIEVYKANMIIPQIAENLTRSGLVAIPEVCPVCGGHTAIKSENQVEVLVCTNDSCLAKQIKSFTHFVSRDAMNMEGLSEATIEKLIGKGLITELADLFHIEHFKTEITEMEGFGEKSFAKLIASVKKASHTTTVRLLYSLGIPNIGLANAKTICKNADYDWQRIQNLLPEELVEIDGVGPIMAEAYARFFADEKNQQIIEDVLKEITFEEVPVSEAGEQIFTDMVFVITGSLEHFENREALKALIESKGGKVTSSVTSKTTSLINNDALSNSSKNKKAKELGIEIITEEDFMKRYEINISFKDGTPIE</sequence>
<keyword evidence="5 12" id="KW-0227">DNA damage</keyword>
<dbReference type="AlphaFoldDB" id="A0A858BZ66"/>
<dbReference type="InterPro" id="IPR001357">
    <property type="entry name" value="BRCT_dom"/>
</dbReference>
<keyword evidence="6 12" id="KW-0862">Zinc</keyword>
<evidence type="ECO:0000256" key="6">
    <source>
        <dbReference type="ARBA" id="ARBA00022833"/>
    </source>
</evidence>
<dbReference type="Pfam" id="PF00533">
    <property type="entry name" value="BRCT"/>
    <property type="match status" value="1"/>
</dbReference>
<dbReference type="Gene3D" id="3.30.470.30">
    <property type="entry name" value="DNA ligase/mRNA capping enzyme"/>
    <property type="match status" value="1"/>
</dbReference>
<dbReference type="InterPro" id="IPR041663">
    <property type="entry name" value="DisA/LigA_HHH"/>
</dbReference>
<feature type="binding site" evidence="12">
    <location>
        <position position="174"/>
    </location>
    <ligand>
        <name>NAD(+)</name>
        <dbReference type="ChEBI" id="CHEBI:57540"/>
    </ligand>
</feature>
<name>A0A858BZ66_9FIRM</name>
<feature type="binding site" evidence="12">
    <location>
        <begin position="95"/>
        <end position="96"/>
    </location>
    <ligand>
        <name>NAD(+)</name>
        <dbReference type="ChEBI" id="CHEBI:57540"/>
    </ligand>
</feature>
<dbReference type="RefSeq" id="WP_163067449.1">
    <property type="nucleotide sequence ID" value="NZ_CP048649.1"/>
</dbReference>
<feature type="binding site" evidence="12">
    <location>
        <position position="410"/>
    </location>
    <ligand>
        <name>Zn(2+)</name>
        <dbReference type="ChEBI" id="CHEBI:29105"/>
    </ligand>
</feature>
<dbReference type="Gene3D" id="1.10.287.610">
    <property type="entry name" value="Helix hairpin bin"/>
    <property type="match status" value="1"/>
</dbReference>
<proteinExistence type="inferred from homology"/>
<keyword evidence="9 12" id="KW-0234">DNA repair</keyword>
<feature type="binding site" evidence="12">
    <location>
        <position position="413"/>
    </location>
    <ligand>
        <name>Zn(2+)</name>
        <dbReference type="ChEBI" id="CHEBI:29105"/>
    </ligand>
</feature>
<dbReference type="InterPro" id="IPR004150">
    <property type="entry name" value="NAD_DNA_ligase_OB"/>
</dbReference>
<dbReference type="GO" id="GO:0006260">
    <property type="term" value="P:DNA replication"/>
    <property type="evidence" value="ECO:0007669"/>
    <property type="project" value="UniProtKB-KW"/>
</dbReference>
<dbReference type="PROSITE" id="PS50172">
    <property type="entry name" value="BRCT"/>
    <property type="match status" value="1"/>
</dbReference>
<feature type="binding site" evidence="12">
    <location>
        <position position="140"/>
    </location>
    <ligand>
        <name>NAD(+)</name>
        <dbReference type="ChEBI" id="CHEBI:57540"/>
    </ligand>
</feature>
<dbReference type="Pfam" id="PF12826">
    <property type="entry name" value="HHH_2"/>
    <property type="match status" value="1"/>
</dbReference>
<dbReference type="InterPro" id="IPR003583">
    <property type="entry name" value="Hlx-hairpin-Hlx_DNA-bd_motif"/>
</dbReference>
<dbReference type="SUPFAM" id="SSF56091">
    <property type="entry name" value="DNA ligase/mRNA capping enzyme, catalytic domain"/>
    <property type="match status" value="1"/>
</dbReference>
<dbReference type="InterPro" id="IPR013839">
    <property type="entry name" value="DNAligase_adenylation"/>
</dbReference>
<dbReference type="InterPro" id="IPR001679">
    <property type="entry name" value="DNA_ligase"/>
</dbReference>
<organism evidence="14 15">
    <name type="scientific">Aminipila butyrica</name>
    <dbReference type="NCBI Taxonomy" id="433296"/>
    <lineage>
        <taxon>Bacteria</taxon>
        <taxon>Bacillati</taxon>
        <taxon>Bacillota</taxon>
        <taxon>Clostridia</taxon>
        <taxon>Peptostreptococcales</taxon>
        <taxon>Anaerovoracaceae</taxon>
        <taxon>Aminipila</taxon>
    </lineage>
</organism>
<dbReference type="SUPFAM" id="SSF47781">
    <property type="entry name" value="RuvA domain 2-like"/>
    <property type="match status" value="1"/>
</dbReference>
<keyword evidence="7 12" id="KW-0460">Magnesium</keyword>
<evidence type="ECO:0000256" key="8">
    <source>
        <dbReference type="ARBA" id="ARBA00023027"/>
    </source>
</evidence>
<keyword evidence="10 12" id="KW-0464">Manganese</keyword>
<feature type="active site" description="N6-AMP-lysine intermediate" evidence="12">
    <location>
        <position position="119"/>
    </location>
</feature>
<evidence type="ECO:0000256" key="4">
    <source>
        <dbReference type="ARBA" id="ARBA00022723"/>
    </source>
</evidence>
<gene>
    <name evidence="12 14" type="primary">ligA</name>
    <name evidence="14" type="ORF">Ami103574_13320</name>
</gene>
<evidence type="ECO:0000259" key="13">
    <source>
        <dbReference type="PROSITE" id="PS50172"/>
    </source>
</evidence>